<keyword evidence="3" id="KW-1185">Reference proteome</keyword>
<evidence type="ECO:0000313" key="3">
    <source>
        <dbReference type="Proteomes" id="UP000887572"/>
    </source>
</evidence>
<feature type="signal peptide" evidence="2">
    <location>
        <begin position="1"/>
        <end position="20"/>
    </location>
</feature>
<evidence type="ECO:0000256" key="2">
    <source>
        <dbReference type="SAM" id="SignalP"/>
    </source>
</evidence>
<keyword evidence="2" id="KW-0732">Signal</keyword>
<sequence>MLLSCTVTVVLTALLPVVTSVTEAAKTESAATGSHLNHRDETEAAATGNHLNHRDETGTAATGNHLNHRDETGTASTGNHLNHRDETGTASTGNHLNHRDETGTASTGNHLNHRDETGTAATGNHLNHRDETGTAATGNHLNHRDETGTAATGNHLNHRDETGTAATGNHLNHRDETGTAATGNHLNHRDETGTAATGNHLNHRDETGTAATGNHLNHRDETGTAATGNHLNHRDETGTAATGNHLNHRDETGTAATGNHLNHRDETGTAATGNHLNHRDETGTAAHRLPTTASTSLGHLVDAGFDHRLPTSPFVGHADDQTVGNLMEETPSSAPTDDENIDEYRMTPPTIKPMDNGTVKREKRNWMSLAKVGWAVVQQAIPGATSWFCQKRAEHCYCGHGRCVDRNTYKKADVCCHDGREYACCPDEPTTPAPNLGWSLTPRVGEEGRSWPCRGRLPYLFPGTAGTCRMESPETHKFVCECPSLLGGSAQQRGVCVQDCKILNAEMVCDCGWGNCEEPWRIKDTSVYLWTCGCCASRPLFFQIYLDKVICVETKEVVAPTDETIMATTEVIPTDEAVNETKLDWGQCQKLAQQHCLCGWATCRQREKGYNASLCCAAGYELQCCYSDDSERTVVNPLQCRVAHRINFGQDIQVEYSTTGCDAASHFCYMAHCHKRDDPRVSYTEWGCKQNKTECGVKERLGTWMGRDLVNAISASIEDMECSDCHKGPEAISMSNEKMTPPENLPKADKLLATNASSIKVRCTTNHRCFPLFLERGELSKTSFKFKGQYVVRRPQSEAVHAHCDHKVTLLCKVAAGFLTDFIFDEFFTQTPKGAFLNEYTKVRASC</sequence>
<feature type="region of interest" description="Disordered" evidence="1">
    <location>
        <begin position="46"/>
        <end position="280"/>
    </location>
</feature>
<evidence type="ECO:0000313" key="4">
    <source>
        <dbReference type="WBParaSite" id="Gr19_v10_g10999.t2"/>
    </source>
</evidence>
<proteinExistence type="predicted"/>
<evidence type="ECO:0000256" key="1">
    <source>
        <dbReference type="SAM" id="MobiDB-lite"/>
    </source>
</evidence>
<dbReference type="WBParaSite" id="Gr19_v10_g10999.t2">
    <property type="protein sequence ID" value="Gr19_v10_g10999.t2"/>
    <property type="gene ID" value="Gr19_v10_g10999"/>
</dbReference>
<feature type="chain" id="PRO_5037134179" evidence="2">
    <location>
        <begin position="21"/>
        <end position="847"/>
    </location>
</feature>
<name>A0A914GSZ3_GLORO</name>
<protein>
    <submittedName>
        <fullName evidence="4">Uncharacterized protein</fullName>
    </submittedName>
</protein>
<feature type="region of interest" description="Disordered" evidence="1">
    <location>
        <begin position="328"/>
        <end position="357"/>
    </location>
</feature>
<dbReference type="AlphaFoldDB" id="A0A914GSZ3"/>
<dbReference type="Proteomes" id="UP000887572">
    <property type="component" value="Unplaced"/>
</dbReference>
<accession>A0A914GSZ3</accession>
<organism evidence="3 4">
    <name type="scientific">Globodera rostochiensis</name>
    <name type="common">Golden nematode worm</name>
    <name type="synonym">Heterodera rostochiensis</name>
    <dbReference type="NCBI Taxonomy" id="31243"/>
    <lineage>
        <taxon>Eukaryota</taxon>
        <taxon>Metazoa</taxon>
        <taxon>Ecdysozoa</taxon>
        <taxon>Nematoda</taxon>
        <taxon>Chromadorea</taxon>
        <taxon>Rhabditida</taxon>
        <taxon>Tylenchina</taxon>
        <taxon>Tylenchomorpha</taxon>
        <taxon>Tylenchoidea</taxon>
        <taxon>Heteroderidae</taxon>
        <taxon>Heteroderinae</taxon>
        <taxon>Globodera</taxon>
    </lineage>
</organism>
<reference evidence="4" key="1">
    <citation type="submission" date="2022-11" db="UniProtKB">
        <authorList>
            <consortium name="WormBaseParasite"/>
        </authorList>
    </citation>
    <scope>IDENTIFICATION</scope>
</reference>